<dbReference type="EMBL" id="JBHTGL010000005">
    <property type="protein sequence ID" value="MFD0621997.1"/>
    <property type="molecule type" value="Genomic_DNA"/>
</dbReference>
<comment type="caution">
    <text evidence="2">The sequence shown here is derived from an EMBL/GenBank/DDBJ whole genome shotgun (WGS) entry which is preliminary data.</text>
</comment>
<name>A0ABW2WKP3_9ACTN</name>
<evidence type="ECO:0000313" key="3">
    <source>
        <dbReference type="Proteomes" id="UP001596915"/>
    </source>
</evidence>
<dbReference type="Proteomes" id="UP001596915">
    <property type="component" value="Unassembled WGS sequence"/>
</dbReference>
<evidence type="ECO:0000313" key="2">
    <source>
        <dbReference type="EMBL" id="MFD0621997.1"/>
    </source>
</evidence>
<sequence length="480" mass="51298">MGRPRLDQREPNEHLAQWQAQVSMSNAALARAVTKRARAQGHRGISPDESSVRRWRAGETPRHPVPQLIAETISERAGTTLSPADLGFPDLLPTAQGSGLSWLPGTSVQALLHLTRSEVMRTHTRNSDSASRVQKGSALLAPLQQWATTEPSPAAVPAGRTGGQVGAAEVEGIRAVTAMYRDVDNRHGGAHSRKAVVAQLNEAASLLHTCTYTERTGRDLLSAVADLGSVAGWMSFDAGHHTSAQKLFITSLHAAAEAGDKALGAHILQCMARQMSHLERYEDALALVDLAQYGARRRLSPATSSMLASLEARFQAILGNLTDSETAAGRAEDAFTGIVPGNEPAHMMFFDTAELSATIGVAHQIAARNSEGTARARHAESGIRLIQQALDSRPAHRVRSKAFDHLALARTHLAAGEPEGARQETIHALNLFGTISSHRVGDRLTELHDEASPTPTARRPSTSENASHTPSDSRSPPAVV</sequence>
<organism evidence="2 3">
    <name type="scientific">Streptomyces sanglieri</name>
    <dbReference type="NCBI Taxonomy" id="193460"/>
    <lineage>
        <taxon>Bacteria</taxon>
        <taxon>Bacillati</taxon>
        <taxon>Actinomycetota</taxon>
        <taxon>Actinomycetes</taxon>
        <taxon>Kitasatosporales</taxon>
        <taxon>Streptomycetaceae</taxon>
        <taxon>Streptomyces</taxon>
    </lineage>
</organism>
<keyword evidence="3" id="KW-1185">Reference proteome</keyword>
<protein>
    <submittedName>
        <fullName evidence="2">Transcriptional regulator</fullName>
    </submittedName>
</protein>
<evidence type="ECO:0000256" key="1">
    <source>
        <dbReference type="SAM" id="MobiDB-lite"/>
    </source>
</evidence>
<gene>
    <name evidence="2" type="ORF">ACFQ2K_03475</name>
</gene>
<feature type="region of interest" description="Disordered" evidence="1">
    <location>
        <begin position="446"/>
        <end position="480"/>
    </location>
</feature>
<feature type="compositionally biased region" description="Polar residues" evidence="1">
    <location>
        <begin position="453"/>
        <end position="474"/>
    </location>
</feature>
<feature type="region of interest" description="Disordered" evidence="1">
    <location>
        <begin position="31"/>
        <end position="54"/>
    </location>
</feature>
<accession>A0ABW2WKP3</accession>
<reference evidence="3" key="1">
    <citation type="journal article" date="2019" name="Int. J. Syst. Evol. Microbiol.">
        <title>The Global Catalogue of Microorganisms (GCM) 10K type strain sequencing project: providing services to taxonomists for standard genome sequencing and annotation.</title>
        <authorList>
            <consortium name="The Broad Institute Genomics Platform"/>
            <consortium name="The Broad Institute Genome Sequencing Center for Infectious Disease"/>
            <person name="Wu L."/>
            <person name="Ma J."/>
        </authorList>
    </citation>
    <scope>NUCLEOTIDE SEQUENCE [LARGE SCALE GENOMIC DNA]</scope>
    <source>
        <strain evidence="3">JCM 12607</strain>
    </source>
</reference>
<proteinExistence type="predicted"/>